<evidence type="ECO:0000313" key="3">
    <source>
        <dbReference type="Proteomes" id="UP000182508"/>
    </source>
</evidence>
<reference evidence="2 3" key="1">
    <citation type="submission" date="2016-10" db="EMBL/GenBank/DDBJ databases">
        <authorList>
            <person name="de Groot N.N."/>
        </authorList>
    </citation>
    <scope>NUCLEOTIDE SEQUENCE [LARGE SCALE GENOMIC DNA]</scope>
    <source>
        <strain evidence="2 3">A-4</strain>
    </source>
</reference>
<organism evidence="2 3">
    <name type="scientific">Streptococcus henryi</name>
    <dbReference type="NCBI Taxonomy" id="439219"/>
    <lineage>
        <taxon>Bacteria</taxon>
        <taxon>Bacillati</taxon>
        <taxon>Bacillota</taxon>
        <taxon>Bacilli</taxon>
        <taxon>Lactobacillales</taxon>
        <taxon>Streptococcaceae</taxon>
        <taxon>Streptococcus</taxon>
    </lineage>
</organism>
<dbReference type="Proteomes" id="UP000182508">
    <property type="component" value="Unassembled WGS sequence"/>
</dbReference>
<evidence type="ECO:0000313" key="2">
    <source>
        <dbReference type="EMBL" id="SDB02137.1"/>
    </source>
</evidence>
<dbReference type="AlphaFoldDB" id="A0A1G6A157"/>
<keyword evidence="1" id="KW-0732">Signal</keyword>
<dbReference type="STRING" id="439219.SAMN02910293_00116"/>
<feature type="chain" id="PRO_5038642908" description="Lipoprotein" evidence="1">
    <location>
        <begin position="24"/>
        <end position="385"/>
    </location>
</feature>
<protein>
    <recommendedName>
        <fullName evidence="4">Lipoprotein</fullName>
    </recommendedName>
</protein>
<name>A0A1G6A157_9STRE</name>
<dbReference type="RefSeq" id="WP_074484926.1">
    <property type="nucleotide sequence ID" value="NZ_FMXP01000002.1"/>
</dbReference>
<sequence length="385" mass="44700">MLGKKRILSLISLTFLCLFSASCSNSIKNDTDNVDKNTVKDSISQKTLDFREEPSDTLLKDSLELTYPDGILFTPTKMNNTFVIGESSQEDSPDQKYLGILNIDTKEFKKLKDVERTLDIVSIIINYADSDFILFEEFDQVNLQSTYYLWDISSSTYQLLKHISDVVPVHYTQVTRDENDIYMNIYSGNIYQTYCYSISNKEMSLFESRNSANPVAVDDKIFYITIDNENLKTSLMCFDSENDTYQTLDNTTQGSEYYNGLYTNGKDVIVSKNISGETQLSMMDDNKVETSFFSSNWIETLEYQDNYISYIGEKRDEERIKPQYYLMDIENKIDYIYDDGIILLSERGILWVDFKKEESKIEKGQVFTNDNSVMKFYQFDLEGSQ</sequence>
<accession>A0A1G6A157</accession>
<dbReference type="PROSITE" id="PS51257">
    <property type="entry name" value="PROKAR_LIPOPROTEIN"/>
    <property type="match status" value="1"/>
</dbReference>
<proteinExistence type="predicted"/>
<dbReference type="SUPFAM" id="SSF69304">
    <property type="entry name" value="Tricorn protease N-terminal domain"/>
    <property type="match status" value="1"/>
</dbReference>
<evidence type="ECO:0000256" key="1">
    <source>
        <dbReference type="SAM" id="SignalP"/>
    </source>
</evidence>
<dbReference type="EMBL" id="FMXP01000002">
    <property type="protein sequence ID" value="SDB02137.1"/>
    <property type="molecule type" value="Genomic_DNA"/>
</dbReference>
<keyword evidence="3" id="KW-1185">Reference proteome</keyword>
<gene>
    <name evidence="2" type="ORF">SAMN02910293_00116</name>
</gene>
<feature type="signal peptide" evidence="1">
    <location>
        <begin position="1"/>
        <end position="23"/>
    </location>
</feature>
<evidence type="ECO:0008006" key="4">
    <source>
        <dbReference type="Google" id="ProtNLM"/>
    </source>
</evidence>